<evidence type="ECO:0000256" key="1">
    <source>
        <dbReference type="ARBA" id="ARBA00004123"/>
    </source>
</evidence>
<organism evidence="17 18">
    <name type="scientific">Rousettus aegyptiacus</name>
    <name type="common">Egyptian fruit bat</name>
    <name type="synonym">Pteropus aegyptiacus</name>
    <dbReference type="NCBI Taxonomy" id="9407"/>
    <lineage>
        <taxon>Eukaryota</taxon>
        <taxon>Metazoa</taxon>
        <taxon>Chordata</taxon>
        <taxon>Craniata</taxon>
        <taxon>Vertebrata</taxon>
        <taxon>Euteleostomi</taxon>
        <taxon>Mammalia</taxon>
        <taxon>Eutheria</taxon>
        <taxon>Laurasiatheria</taxon>
        <taxon>Chiroptera</taxon>
        <taxon>Yinpterochiroptera</taxon>
        <taxon>Pteropodoidea</taxon>
        <taxon>Pteropodidae</taxon>
        <taxon>Rousettinae</taxon>
        <taxon>Rousettus</taxon>
    </lineage>
</organism>
<dbReference type="Gene3D" id="2.60.40.1860">
    <property type="entry name" value="Protein-arginine deiminase, N-terminal domain"/>
    <property type="match status" value="1"/>
</dbReference>
<keyword evidence="4" id="KW-0597">Phosphoprotein</keyword>
<evidence type="ECO:0000259" key="15">
    <source>
        <dbReference type="Pfam" id="PF08526"/>
    </source>
</evidence>
<comment type="function">
    <text evidence="12">Structural constituent of cytoplasmic lattices, which plays a key role in early embryonic development. Cytoplasmic lattices consist in fibrous structures found in the cytoplasm of oocytes and preimplantation embryos. They are required to store maternal proteins critical for embryonic development, such as ribosomal proteins and proteins that control epigenetic reprogramming of the preimplantation embryo, and prevent their degradation or activation. In contrast to other members of the family, does not show protein-arginine deiminase activity due to its inability to bind Ca(2+).</text>
</comment>
<dbReference type="GO" id="GO:0005634">
    <property type="term" value="C:nucleus"/>
    <property type="evidence" value="ECO:0007669"/>
    <property type="project" value="UniProtKB-SubCell"/>
</dbReference>
<keyword evidence="5" id="KW-0539">Nucleus</keyword>
<feature type="domain" description="Protein-arginine deiminase (PAD) central" evidence="16">
    <location>
        <begin position="127"/>
        <end position="285"/>
    </location>
</feature>
<comment type="subcellular location">
    <subcellularLocation>
        <location evidence="7">Cytoplasmic vesicle</location>
        <location evidence="7">Secretory vesicle</location>
        <location evidence="7">Cortical granule</location>
    </subcellularLocation>
    <subcellularLocation>
        <location evidence="1">Nucleus</location>
    </subcellularLocation>
</comment>
<evidence type="ECO:0000259" key="16">
    <source>
        <dbReference type="Pfam" id="PF08527"/>
    </source>
</evidence>
<dbReference type="SUPFAM" id="SSF55909">
    <property type="entry name" value="Pentein"/>
    <property type="match status" value="1"/>
</dbReference>
<dbReference type="GO" id="GO:0140089">
    <property type="term" value="P:protein storage"/>
    <property type="evidence" value="ECO:0007669"/>
    <property type="project" value="UniProtKB-ARBA"/>
</dbReference>
<dbReference type="InterPro" id="IPR013733">
    <property type="entry name" value="Prot_Arg_deaminase_cen_dom"/>
</dbReference>
<keyword evidence="18" id="KW-1185">Reference proteome</keyword>
<dbReference type="AlphaFoldDB" id="A0A7J8KDU1"/>
<protein>
    <recommendedName>
        <fullName evidence="8">Inactive protein-arginine deiminase type-6</fullName>
    </recommendedName>
    <alternativeName>
        <fullName evidence="10">Peptidylarginine deiminase VI</fullName>
    </alternativeName>
    <alternativeName>
        <fullName evidence="9">Protein-arginine deiminase type VI</fullName>
    </alternativeName>
    <alternativeName>
        <fullName evidence="11">Protein-arginine deiminase type-6</fullName>
    </alternativeName>
</protein>
<evidence type="ECO:0000256" key="7">
    <source>
        <dbReference type="ARBA" id="ARBA00037865"/>
    </source>
</evidence>
<dbReference type="PANTHER" id="PTHR10837:SF4">
    <property type="entry name" value="PROTEIN-ARGININE DEIMINASE TYPE-6"/>
    <property type="match status" value="1"/>
</dbReference>
<dbReference type="FunFam" id="3.75.10.10:FF:000003">
    <property type="entry name" value="Protein-arginine deiminase type-2"/>
    <property type="match status" value="1"/>
</dbReference>
<dbReference type="GO" id="GO:0005509">
    <property type="term" value="F:calcium ion binding"/>
    <property type="evidence" value="ECO:0007669"/>
    <property type="project" value="InterPro"/>
</dbReference>
<evidence type="ECO:0000256" key="6">
    <source>
        <dbReference type="ARBA" id="ARBA00023329"/>
    </source>
</evidence>
<dbReference type="Gene3D" id="2.60.40.1700">
    <property type="entry name" value="Protein-arginine deiminase, central domain"/>
    <property type="match status" value="1"/>
</dbReference>
<evidence type="ECO:0000256" key="3">
    <source>
        <dbReference type="ARBA" id="ARBA00022490"/>
    </source>
</evidence>
<comment type="similarity">
    <text evidence="2">Belongs to the protein arginine deiminase family.</text>
</comment>
<evidence type="ECO:0000256" key="4">
    <source>
        <dbReference type="ARBA" id="ARBA00022553"/>
    </source>
</evidence>
<evidence type="ECO:0000256" key="5">
    <source>
        <dbReference type="ARBA" id="ARBA00023242"/>
    </source>
</evidence>
<dbReference type="PANTHER" id="PTHR10837">
    <property type="entry name" value="PEPTIDYLARGININE DEIMINASE"/>
    <property type="match status" value="1"/>
</dbReference>
<sequence>MAFQGIIRLSLDSPEHAICVLGTEICLDLSRCAPQKCEFFTVSSSSGVLVDIHNAVPVTTSEDPAMTRWSLSEPMDVLVKMTSPSPAIDGDKYSHGCWELSPQVLVSYYEPDEDVPMATAELYLTGIVVSLDVDIYRSGQVEMASDKQAKKNWIWGPSGWGAILLVNCSPPDMVQLTDKRTTKVFFAEEVKNLSQMMLNVQGPACILKNHRLVLHTSEEESEKARVYRPQEGSSSTFELVLGPGRHTYTFAPLESHLKETFYVEAIEFPSADFSGLISYSVSLVEESQDPSIPETLVHKDTVVFRVAPCIFTPSTQMPLEVYLCKELQVQGFVSAVVELSEKSNSQVASVYEDPSRLGRWLQNEMAFCYTQAPHKTISLVLDTPRVLKLEDFPMKYSLSPGVGYVIQCTKDHRVASIDSIGNLMVSPPVKVGGKEHPLGRILIGSSFYPSEESRTMSKALRDFLCAQQVQAPVELFSDWLMTGHVDEFMCFVPTRDKSEGEKGFRLLLASPSSCYKLFQEKQKEGYGDMPLFEDVREGQLLSNRREAKTINQLLADENMRKQNDYVEKCINLNREVLRRELGLVERDIIDVPQLFCLEQLMNVPSSQRTKKLYARPYFPSLLRVIVMGKDLGIPKPFGPQIKGTCCLEEKVSELLEPLGFKCTFINDFDCYLTEIGDFCACANIRRVPFAFKWWRMMPQTQA</sequence>
<evidence type="ECO:0000259" key="14">
    <source>
        <dbReference type="Pfam" id="PF03068"/>
    </source>
</evidence>
<dbReference type="PIRSF" id="PIRSF001247">
    <property type="entry name" value="Protein-arginine_deiminase"/>
    <property type="match status" value="1"/>
</dbReference>
<dbReference type="InterPro" id="IPR013530">
    <property type="entry name" value="PAD_C"/>
</dbReference>
<dbReference type="GO" id="GO:0004668">
    <property type="term" value="F:protein-arginine deiminase activity"/>
    <property type="evidence" value="ECO:0007669"/>
    <property type="project" value="InterPro"/>
</dbReference>
<comment type="caution">
    <text evidence="17">The sequence shown here is derived from an EMBL/GenBank/DDBJ whole genome shotgun (WGS) entry which is preliminary data.</text>
</comment>
<evidence type="ECO:0000313" key="17">
    <source>
        <dbReference type="EMBL" id="KAF6507026.1"/>
    </source>
</evidence>
<dbReference type="FunFam" id="2.60.40.1700:FF:000002">
    <property type="entry name" value="Peptidyl arginine deiminase 6"/>
    <property type="match status" value="1"/>
</dbReference>
<evidence type="ECO:0000256" key="8">
    <source>
        <dbReference type="ARBA" id="ARBA00069326"/>
    </source>
</evidence>
<dbReference type="InterPro" id="IPR013732">
    <property type="entry name" value="PAD_N"/>
</dbReference>
<keyword evidence="3" id="KW-0963">Cytoplasm</keyword>
<dbReference type="EMBL" id="JACASE010000001">
    <property type="protein sequence ID" value="KAF6507026.1"/>
    <property type="molecule type" value="Genomic_DNA"/>
</dbReference>
<evidence type="ECO:0000256" key="9">
    <source>
        <dbReference type="ARBA" id="ARBA00078180"/>
    </source>
</evidence>
<dbReference type="SUPFAM" id="SSF49503">
    <property type="entry name" value="Cupredoxins"/>
    <property type="match status" value="1"/>
</dbReference>
<dbReference type="GO" id="GO:0060473">
    <property type="term" value="C:cortical granule"/>
    <property type="evidence" value="ECO:0007669"/>
    <property type="project" value="UniProtKB-SubCell"/>
</dbReference>
<comment type="subunit">
    <text evidence="13">Homodimers. Associates with alpha-tubulin.</text>
</comment>
<dbReference type="GO" id="GO:0140094">
    <property type="term" value="F:structural constituent of cytoplasmic lattice"/>
    <property type="evidence" value="ECO:0007669"/>
    <property type="project" value="UniProtKB-ARBA"/>
</dbReference>
<feature type="domain" description="Protein-arginine deiminase (PAD) N-terminal" evidence="15">
    <location>
        <begin position="1"/>
        <end position="125"/>
    </location>
</feature>
<proteinExistence type="inferred from homology"/>
<dbReference type="Pfam" id="PF08527">
    <property type="entry name" value="PAD_M"/>
    <property type="match status" value="1"/>
</dbReference>
<dbReference type="InterPro" id="IPR036556">
    <property type="entry name" value="PAD_central_sf"/>
</dbReference>
<evidence type="ECO:0000256" key="10">
    <source>
        <dbReference type="ARBA" id="ARBA00078405"/>
    </source>
</evidence>
<dbReference type="SUPFAM" id="SSF110083">
    <property type="entry name" value="Peptidylarginine deiminase Pad4, middle domain"/>
    <property type="match status" value="1"/>
</dbReference>
<reference evidence="17 18" key="1">
    <citation type="journal article" date="2020" name="Nature">
        <title>Six reference-quality genomes reveal evolution of bat adaptations.</title>
        <authorList>
            <person name="Jebb D."/>
            <person name="Huang Z."/>
            <person name="Pippel M."/>
            <person name="Hughes G.M."/>
            <person name="Lavrichenko K."/>
            <person name="Devanna P."/>
            <person name="Winkler S."/>
            <person name="Jermiin L.S."/>
            <person name="Skirmuntt E.C."/>
            <person name="Katzourakis A."/>
            <person name="Burkitt-Gray L."/>
            <person name="Ray D.A."/>
            <person name="Sullivan K.A.M."/>
            <person name="Roscito J.G."/>
            <person name="Kirilenko B.M."/>
            <person name="Davalos L.M."/>
            <person name="Corthals A.P."/>
            <person name="Power M.L."/>
            <person name="Jones G."/>
            <person name="Ransome R.D."/>
            <person name="Dechmann D.K.N."/>
            <person name="Locatelli A.G."/>
            <person name="Puechmaille S.J."/>
            <person name="Fedrigo O."/>
            <person name="Jarvis E.D."/>
            <person name="Hiller M."/>
            <person name="Vernes S.C."/>
            <person name="Myers E.W."/>
            <person name="Teeling E.C."/>
        </authorList>
    </citation>
    <scope>NUCLEOTIDE SEQUENCE [LARGE SCALE GENOMIC DNA]</scope>
    <source>
        <strain evidence="17">MRouAeg1</strain>
        <tissue evidence="17">Muscle</tissue>
    </source>
</reference>
<name>A0A7J8KDU1_ROUAE</name>
<gene>
    <name evidence="17" type="ORF">HJG63_014856</name>
</gene>
<evidence type="ECO:0000313" key="18">
    <source>
        <dbReference type="Proteomes" id="UP000593571"/>
    </source>
</evidence>
<evidence type="ECO:0000256" key="2">
    <source>
        <dbReference type="ARBA" id="ARBA00008166"/>
    </source>
</evidence>
<evidence type="ECO:0000256" key="12">
    <source>
        <dbReference type="ARBA" id="ARBA00093439"/>
    </source>
</evidence>
<feature type="domain" description="Protein-arginine deiminase C-terminal" evidence="14">
    <location>
        <begin position="297"/>
        <end position="694"/>
    </location>
</feature>
<keyword evidence="6" id="KW-0968">Cytoplasmic vesicle</keyword>
<evidence type="ECO:0000256" key="11">
    <source>
        <dbReference type="ARBA" id="ARBA00082895"/>
    </source>
</evidence>
<accession>A0A7J8KDU1</accession>
<dbReference type="InterPro" id="IPR008972">
    <property type="entry name" value="Cupredoxin"/>
</dbReference>
<dbReference type="Proteomes" id="UP000593571">
    <property type="component" value="Unassembled WGS sequence"/>
</dbReference>
<dbReference type="Pfam" id="PF03068">
    <property type="entry name" value="PAD"/>
    <property type="match status" value="1"/>
</dbReference>
<dbReference type="GO" id="GO:0140095">
    <property type="term" value="C:cytoplasmic lattice"/>
    <property type="evidence" value="ECO:0007669"/>
    <property type="project" value="UniProtKB-ARBA"/>
</dbReference>
<dbReference type="Gene3D" id="3.75.10.10">
    <property type="entry name" value="L-arginine/glycine Amidinotransferase, Chain A"/>
    <property type="match status" value="1"/>
</dbReference>
<dbReference type="InterPro" id="IPR038685">
    <property type="entry name" value="PAD_N_sf"/>
</dbReference>
<dbReference type="Pfam" id="PF08526">
    <property type="entry name" value="PAD_N"/>
    <property type="match status" value="1"/>
</dbReference>
<dbReference type="InterPro" id="IPR004303">
    <property type="entry name" value="PAD"/>
</dbReference>
<evidence type="ECO:0000256" key="13">
    <source>
        <dbReference type="ARBA" id="ARBA00093588"/>
    </source>
</evidence>